<accession>A0AAE1HH65</accession>
<protein>
    <submittedName>
        <fullName evidence="3">Serine/threonine-protein kinase N</fullName>
    </submittedName>
</protein>
<dbReference type="GO" id="GO:0004674">
    <property type="term" value="F:protein serine/threonine kinase activity"/>
    <property type="evidence" value="ECO:0007669"/>
    <property type="project" value="InterPro"/>
</dbReference>
<dbReference type="InterPro" id="IPR037313">
    <property type="entry name" value="PKN_HR1_1"/>
</dbReference>
<reference evidence="3" key="1">
    <citation type="submission" date="2021-07" db="EMBL/GenBank/DDBJ databases">
        <authorList>
            <person name="Catto M.A."/>
            <person name="Jacobson A."/>
            <person name="Kennedy G."/>
            <person name="Labadie P."/>
            <person name="Hunt B.G."/>
            <person name="Srinivasan R."/>
        </authorList>
    </citation>
    <scope>NUCLEOTIDE SEQUENCE</scope>
    <source>
        <strain evidence="3">PL_HMW_Pooled</strain>
        <tissue evidence="3">Head</tissue>
    </source>
</reference>
<evidence type="ECO:0000256" key="1">
    <source>
        <dbReference type="ARBA" id="ARBA00022737"/>
    </source>
</evidence>
<feature type="domain" description="REM-1" evidence="2">
    <location>
        <begin position="81"/>
        <end position="141"/>
    </location>
</feature>
<dbReference type="InterPro" id="IPR011072">
    <property type="entry name" value="HR1_rho-bd"/>
</dbReference>
<evidence type="ECO:0000313" key="3">
    <source>
        <dbReference type="EMBL" id="KAK3921207.1"/>
    </source>
</evidence>
<organism evidence="3 4">
    <name type="scientific">Frankliniella fusca</name>
    <dbReference type="NCBI Taxonomy" id="407009"/>
    <lineage>
        <taxon>Eukaryota</taxon>
        <taxon>Metazoa</taxon>
        <taxon>Ecdysozoa</taxon>
        <taxon>Arthropoda</taxon>
        <taxon>Hexapoda</taxon>
        <taxon>Insecta</taxon>
        <taxon>Pterygota</taxon>
        <taxon>Neoptera</taxon>
        <taxon>Paraneoptera</taxon>
        <taxon>Thysanoptera</taxon>
        <taxon>Terebrantia</taxon>
        <taxon>Thripoidea</taxon>
        <taxon>Thripidae</taxon>
        <taxon>Frankliniella</taxon>
    </lineage>
</organism>
<dbReference type="InterPro" id="IPR036274">
    <property type="entry name" value="HR1_rpt_sf"/>
</dbReference>
<comment type="caution">
    <text evidence="3">The sequence shown here is derived from an EMBL/GenBank/DDBJ whole genome shotgun (WGS) entry which is preliminary data.</text>
</comment>
<dbReference type="Gene3D" id="1.10.287.160">
    <property type="entry name" value="HR1 repeat"/>
    <property type="match status" value="1"/>
</dbReference>
<keyword evidence="3" id="KW-0808">Transferase</keyword>
<name>A0AAE1HH65_9NEOP</name>
<dbReference type="GO" id="GO:0007165">
    <property type="term" value="P:signal transduction"/>
    <property type="evidence" value="ECO:0007669"/>
    <property type="project" value="InterPro"/>
</dbReference>
<dbReference type="SMART" id="SM00742">
    <property type="entry name" value="Hr1"/>
    <property type="match status" value="1"/>
</dbReference>
<keyword evidence="3" id="KW-0418">Kinase</keyword>
<keyword evidence="1" id="KW-0677">Repeat</keyword>
<dbReference type="EMBL" id="JAHWGI010001033">
    <property type="protein sequence ID" value="KAK3921207.1"/>
    <property type="molecule type" value="Genomic_DNA"/>
</dbReference>
<proteinExistence type="predicted"/>
<sequence>MRQAGAWQCLAARENSSRAVEGVGRGGEVSGARACAYSAVVLLLLQGAGGAGHPVLYELSHKYGLRTEQVPESELPNMLEELKEHIRREIRKELKIKEGAEKLREVAADRRSVAAIVKAANGRLCELQAELHELEGQIILTQGIQAYGQPYGQAYGQPTLLQTPATPPSAHHNGRGAMAPYGRIGKANPQHSYAFKETPGTILMDL</sequence>
<reference evidence="3" key="2">
    <citation type="journal article" date="2023" name="BMC Genomics">
        <title>Pest status, molecular evolution, and epigenetic factors derived from the genome assembly of Frankliniella fusca, a thysanopteran phytovirus vector.</title>
        <authorList>
            <person name="Catto M.A."/>
            <person name="Labadie P.E."/>
            <person name="Jacobson A.L."/>
            <person name="Kennedy G.G."/>
            <person name="Srinivasan R."/>
            <person name="Hunt B.G."/>
        </authorList>
    </citation>
    <scope>NUCLEOTIDE SEQUENCE</scope>
    <source>
        <strain evidence="3">PL_HMW_Pooled</strain>
    </source>
</reference>
<dbReference type="Proteomes" id="UP001219518">
    <property type="component" value="Unassembled WGS sequence"/>
</dbReference>
<dbReference type="SUPFAM" id="SSF46585">
    <property type="entry name" value="HR1 repeat"/>
    <property type="match status" value="1"/>
</dbReference>
<dbReference type="AlphaFoldDB" id="A0AAE1HH65"/>
<keyword evidence="4" id="KW-1185">Reference proteome</keyword>
<evidence type="ECO:0000259" key="2">
    <source>
        <dbReference type="SMART" id="SM00742"/>
    </source>
</evidence>
<gene>
    <name evidence="3" type="ORF">KUF71_010422</name>
</gene>
<evidence type="ECO:0000313" key="4">
    <source>
        <dbReference type="Proteomes" id="UP001219518"/>
    </source>
</evidence>
<dbReference type="CDD" id="cd11622">
    <property type="entry name" value="HR1_PKN_1"/>
    <property type="match status" value="1"/>
</dbReference>
<dbReference type="GO" id="GO:0031267">
    <property type="term" value="F:small GTPase binding"/>
    <property type="evidence" value="ECO:0007669"/>
    <property type="project" value="InterPro"/>
</dbReference>